<dbReference type="STRING" id="52670.A0A2I4CNV6"/>
<evidence type="ECO:0000256" key="1">
    <source>
        <dbReference type="ARBA" id="ARBA00013203"/>
    </source>
</evidence>
<dbReference type="Gene3D" id="3.30.200.20">
    <property type="entry name" value="Phosphorylase Kinase, domain 1"/>
    <property type="match status" value="1"/>
</dbReference>
<dbReference type="InterPro" id="IPR017441">
    <property type="entry name" value="Protein_kinase_ATP_BS"/>
</dbReference>
<evidence type="ECO:0000259" key="11">
    <source>
        <dbReference type="PROSITE" id="PS50011"/>
    </source>
</evidence>
<evidence type="ECO:0000256" key="5">
    <source>
        <dbReference type="ARBA" id="ARBA00022777"/>
    </source>
</evidence>
<proteinExistence type="inferred from homology"/>
<dbReference type="Gene3D" id="1.10.510.10">
    <property type="entry name" value="Transferase(Phosphotransferase) domain 1"/>
    <property type="match status" value="1"/>
</dbReference>
<dbReference type="InterPro" id="IPR000719">
    <property type="entry name" value="Prot_kinase_dom"/>
</dbReference>
<dbReference type="PROSITE" id="PS00108">
    <property type="entry name" value="PROTEIN_KINASE_ST"/>
    <property type="match status" value="1"/>
</dbReference>
<dbReference type="EC" id="2.7.12.1" evidence="1"/>
<evidence type="ECO:0000256" key="9">
    <source>
        <dbReference type="RuleBase" id="RU000304"/>
    </source>
</evidence>
<dbReference type="GO" id="GO:0004712">
    <property type="term" value="F:protein serine/threonine/tyrosine kinase activity"/>
    <property type="evidence" value="ECO:0007669"/>
    <property type="project" value="UniProtKB-EC"/>
</dbReference>
<dbReference type="GO" id="GO:0005634">
    <property type="term" value="C:nucleus"/>
    <property type="evidence" value="ECO:0007669"/>
    <property type="project" value="TreeGrafter"/>
</dbReference>
<evidence type="ECO:0000256" key="2">
    <source>
        <dbReference type="ARBA" id="ARBA00022527"/>
    </source>
</evidence>
<dbReference type="OrthoDB" id="283111at2759"/>
<keyword evidence="12" id="KW-1185">Reference proteome</keyword>
<dbReference type="PANTHER" id="PTHR45646">
    <property type="entry name" value="SERINE/THREONINE-PROTEIN KINASE DOA-RELATED"/>
    <property type="match status" value="1"/>
</dbReference>
<protein>
    <recommendedName>
        <fullName evidence="1">dual-specificity kinase</fullName>
        <ecNumber evidence="1">2.7.12.1</ecNumber>
    </recommendedName>
</protein>
<evidence type="ECO:0000256" key="4">
    <source>
        <dbReference type="ARBA" id="ARBA00022741"/>
    </source>
</evidence>
<evidence type="ECO:0000256" key="8">
    <source>
        <dbReference type="PROSITE-ProRule" id="PRU10141"/>
    </source>
</evidence>
<dbReference type="InterPro" id="IPR051175">
    <property type="entry name" value="CLK_kinases"/>
</dbReference>
<dbReference type="GO" id="GO:0043484">
    <property type="term" value="P:regulation of RNA splicing"/>
    <property type="evidence" value="ECO:0007669"/>
    <property type="project" value="TreeGrafter"/>
</dbReference>
<dbReference type="AlphaFoldDB" id="A0A2I4CNV6"/>
<keyword evidence="3" id="KW-0808">Transferase</keyword>
<feature type="domain" description="Protein kinase" evidence="11">
    <location>
        <begin position="78"/>
        <end position="383"/>
    </location>
</feature>
<dbReference type="PROSITE" id="PS50011">
    <property type="entry name" value="PROTEIN_KINASE_DOM"/>
    <property type="match status" value="1"/>
</dbReference>
<evidence type="ECO:0000256" key="6">
    <source>
        <dbReference type="ARBA" id="ARBA00022840"/>
    </source>
</evidence>
<feature type="binding site" evidence="8">
    <location>
        <position position="111"/>
    </location>
    <ligand>
        <name>ATP</name>
        <dbReference type="ChEBI" id="CHEBI:30616"/>
    </ligand>
</feature>
<name>A0A2I4CNV6_AUSLI</name>
<dbReference type="KEGG" id="alim:106530589"/>
<keyword evidence="2 9" id="KW-0723">Serine/threonine-protein kinase</keyword>
<accession>A0A2I4CNV6</accession>
<evidence type="ECO:0000313" key="12">
    <source>
        <dbReference type="Proteomes" id="UP000192220"/>
    </source>
</evidence>
<sequence>MGNDESNADPNSETKSGGSMHRTQNQTQDPSEAVSHLQTKSSLCDADGLKDSLRTDVHSDTEDGHLKCPAGLILKQRYQVVSTLGAGASGKVMECVDGQKGERVAVKVVKKSDTLCAAALSEVSVLQEINSLDDDNRFACVRMLDWFQHEGHVCIVMELLGPSTFDFLRQNHFLPFSLQQIRLVAFQIFRAISFLHRNNLTHTDLKPENILLVGSEKTQTGPSCFNVKVVDFGSATFDHQHHETLVSTRHYRAPEVILGLGWNQSCDVWSLGCVLMEYYLGRTLFPSHDSKEHLAMMEKVLGPIPSGLLQRTRNQQFVKNQQLNWDELSSSNEFIRKHCQPLTTYMRTNSEEEQQLFDLLSCMLEYDVSRRITVEEAVWHRFFSPLRKLKQT</sequence>
<evidence type="ECO:0000256" key="10">
    <source>
        <dbReference type="SAM" id="MobiDB-lite"/>
    </source>
</evidence>
<evidence type="ECO:0000256" key="3">
    <source>
        <dbReference type="ARBA" id="ARBA00022679"/>
    </source>
</evidence>
<dbReference type="SUPFAM" id="SSF56112">
    <property type="entry name" value="Protein kinase-like (PK-like)"/>
    <property type="match status" value="1"/>
</dbReference>
<feature type="region of interest" description="Disordered" evidence="10">
    <location>
        <begin position="1"/>
        <end position="40"/>
    </location>
</feature>
<dbReference type="InParanoid" id="A0A2I4CNV6"/>
<keyword evidence="6 8" id="KW-0067">ATP-binding</keyword>
<dbReference type="InterPro" id="IPR008271">
    <property type="entry name" value="Ser/Thr_kinase_AS"/>
</dbReference>
<comment type="similarity">
    <text evidence="7">Belongs to the protein kinase superfamily. CMGC Ser/Thr protein kinase family. Lammer subfamily.</text>
</comment>
<dbReference type="GO" id="GO:0004674">
    <property type="term" value="F:protein serine/threonine kinase activity"/>
    <property type="evidence" value="ECO:0007669"/>
    <property type="project" value="UniProtKB-KW"/>
</dbReference>
<keyword evidence="5 13" id="KW-0418">Kinase</keyword>
<dbReference type="CDD" id="cd14134">
    <property type="entry name" value="PKc_CLK"/>
    <property type="match status" value="1"/>
</dbReference>
<dbReference type="Proteomes" id="UP000192220">
    <property type="component" value="Unplaced"/>
</dbReference>
<evidence type="ECO:0000256" key="7">
    <source>
        <dbReference type="ARBA" id="ARBA00037966"/>
    </source>
</evidence>
<dbReference type="GO" id="GO:0004713">
    <property type="term" value="F:protein tyrosine kinase activity"/>
    <property type="evidence" value="ECO:0007669"/>
    <property type="project" value="TreeGrafter"/>
</dbReference>
<dbReference type="RefSeq" id="XP_013881690.1">
    <property type="nucleotide sequence ID" value="XM_014026236.1"/>
</dbReference>
<dbReference type="GeneID" id="106530589"/>
<dbReference type="PROSITE" id="PS00107">
    <property type="entry name" value="PROTEIN_KINASE_ATP"/>
    <property type="match status" value="1"/>
</dbReference>
<dbReference type="GO" id="GO:0005524">
    <property type="term" value="F:ATP binding"/>
    <property type="evidence" value="ECO:0007669"/>
    <property type="project" value="UniProtKB-UniRule"/>
</dbReference>
<organism evidence="12 13">
    <name type="scientific">Austrofundulus limnaeus</name>
    <name type="common">Annual killifish</name>
    <dbReference type="NCBI Taxonomy" id="52670"/>
    <lineage>
        <taxon>Eukaryota</taxon>
        <taxon>Metazoa</taxon>
        <taxon>Chordata</taxon>
        <taxon>Craniata</taxon>
        <taxon>Vertebrata</taxon>
        <taxon>Euteleostomi</taxon>
        <taxon>Actinopterygii</taxon>
        <taxon>Neopterygii</taxon>
        <taxon>Teleostei</taxon>
        <taxon>Neoteleostei</taxon>
        <taxon>Acanthomorphata</taxon>
        <taxon>Ovalentaria</taxon>
        <taxon>Atherinomorphae</taxon>
        <taxon>Cyprinodontiformes</taxon>
        <taxon>Rivulidae</taxon>
        <taxon>Austrofundulus</taxon>
    </lineage>
</organism>
<dbReference type="SMART" id="SM00220">
    <property type="entry name" value="S_TKc"/>
    <property type="match status" value="1"/>
</dbReference>
<reference evidence="13" key="1">
    <citation type="submission" date="2025-08" db="UniProtKB">
        <authorList>
            <consortium name="RefSeq"/>
        </authorList>
    </citation>
    <scope>IDENTIFICATION</scope>
</reference>
<dbReference type="InterPro" id="IPR011009">
    <property type="entry name" value="Kinase-like_dom_sf"/>
</dbReference>
<gene>
    <name evidence="13" type="primary">LOC106530589</name>
</gene>
<dbReference type="Pfam" id="PF00069">
    <property type="entry name" value="Pkinase"/>
    <property type="match status" value="1"/>
</dbReference>
<keyword evidence="4 8" id="KW-0547">Nucleotide-binding</keyword>
<dbReference type="PANTHER" id="PTHR45646:SF4">
    <property type="entry name" value="DUAL SPECIFICITY PROTEIN KINASE CLK1"/>
    <property type="match status" value="1"/>
</dbReference>
<evidence type="ECO:0000313" key="13">
    <source>
        <dbReference type="RefSeq" id="XP_013881690.1"/>
    </source>
</evidence>